<evidence type="ECO:0008006" key="5">
    <source>
        <dbReference type="Google" id="ProtNLM"/>
    </source>
</evidence>
<dbReference type="AlphaFoldDB" id="A0A5C6EIG2"/>
<keyword evidence="2" id="KW-1133">Transmembrane helix</keyword>
<dbReference type="Proteomes" id="UP000318288">
    <property type="component" value="Unassembled WGS sequence"/>
</dbReference>
<organism evidence="3 4">
    <name type="scientific">Rubripirellula tenax</name>
    <dbReference type="NCBI Taxonomy" id="2528015"/>
    <lineage>
        <taxon>Bacteria</taxon>
        <taxon>Pseudomonadati</taxon>
        <taxon>Planctomycetota</taxon>
        <taxon>Planctomycetia</taxon>
        <taxon>Pirellulales</taxon>
        <taxon>Pirellulaceae</taxon>
        <taxon>Rubripirellula</taxon>
    </lineage>
</organism>
<dbReference type="PANTHER" id="PTHR32309:SF31">
    <property type="entry name" value="CAPSULAR EXOPOLYSACCHARIDE FAMILY"/>
    <property type="match status" value="1"/>
</dbReference>
<evidence type="ECO:0000313" key="3">
    <source>
        <dbReference type="EMBL" id="TWU47446.1"/>
    </source>
</evidence>
<feature type="transmembrane region" description="Helical" evidence="2">
    <location>
        <begin position="420"/>
        <end position="441"/>
    </location>
</feature>
<protein>
    <recommendedName>
        <fullName evidence="5">Chain length determinant protein</fullName>
    </recommendedName>
</protein>
<keyword evidence="2" id="KW-0812">Transmembrane</keyword>
<dbReference type="EMBL" id="SJPW01000007">
    <property type="protein sequence ID" value="TWU47446.1"/>
    <property type="molecule type" value="Genomic_DNA"/>
</dbReference>
<name>A0A5C6EIG2_9BACT</name>
<dbReference type="RefSeq" id="WP_146461240.1">
    <property type="nucleotide sequence ID" value="NZ_SJPW01000007.1"/>
</dbReference>
<proteinExistence type="predicted"/>
<evidence type="ECO:0000256" key="2">
    <source>
        <dbReference type="SAM" id="Phobius"/>
    </source>
</evidence>
<dbReference type="OrthoDB" id="234267at2"/>
<accession>A0A5C6EIG2</accession>
<evidence type="ECO:0000256" key="1">
    <source>
        <dbReference type="SAM" id="MobiDB-lite"/>
    </source>
</evidence>
<dbReference type="PANTHER" id="PTHR32309">
    <property type="entry name" value="TYROSINE-PROTEIN KINASE"/>
    <property type="match status" value="1"/>
</dbReference>
<comment type="caution">
    <text evidence="3">The sequence shown here is derived from an EMBL/GenBank/DDBJ whole genome shotgun (WGS) entry which is preliminary data.</text>
</comment>
<keyword evidence="4" id="KW-1185">Reference proteome</keyword>
<reference evidence="3 4" key="1">
    <citation type="submission" date="2019-02" db="EMBL/GenBank/DDBJ databases">
        <title>Deep-cultivation of Planctomycetes and their phenomic and genomic characterization uncovers novel biology.</title>
        <authorList>
            <person name="Wiegand S."/>
            <person name="Jogler M."/>
            <person name="Boedeker C."/>
            <person name="Pinto D."/>
            <person name="Vollmers J."/>
            <person name="Rivas-Marin E."/>
            <person name="Kohn T."/>
            <person name="Peeters S.H."/>
            <person name="Heuer A."/>
            <person name="Rast P."/>
            <person name="Oberbeckmann S."/>
            <person name="Bunk B."/>
            <person name="Jeske O."/>
            <person name="Meyerdierks A."/>
            <person name="Storesund J.E."/>
            <person name="Kallscheuer N."/>
            <person name="Luecker S."/>
            <person name="Lage O.M."/>
            <person name="Pohl T."/>
            <person name="Merkel B.J."/>
            <person name="Hornburger P."/>
            <person name="Mueller R.-W."/>
            <person name="Bruemmer F."/>
            <person name="Labrenz M."/>
            <person name="Spormann A.M."/>
            <person name="Op Den Camp H."/>
            <person name="Overmann J."/>
            <person name="Amann R."/>
            <person name="Jetten M.S.M."/>
            <person name="Mascher T."/>
            <person name="Medema M.H."/>
            <person name="Devos D.P."/>
            <person name="Kaster A.-K."/>
            <person name="Ovreas L."/>
            <person name="Rohde M."/>
            <person name="Galperin M.Y."/>
            <person name="Jogler C."/>
        </authorList>
    </citation>
    <scope>NUCLEOTIDE SEQUENCE [LARGE SCALE GENOMIC DNA]</scope>
    <source>
        <strain evidence="3 4">Poly51</strain>
    </source>
</reference>
<feature type="transmembrane region" description="Helical" evidence="2">
    <location>
        <begin position="14"/>
        <end position="39"/>
    </location>
</feature>
<dbReference type="InterPro" id="IPR050445">
    <property type="entry name" value="Bact_polysacc_biosynth/exp"/>
</dbReference>
<keyword evidence="2" id="KW-0472">Membrane</keyword>
<sequence>MNSSPIPWKHVRNVLVLFAPLWVGAVLVFGAIGTVYSLFRSDVYSARQPLVVRDEATTSVDRLGRFASQTDLKAAQETILEMTQNPEVVAAALRQIGPPSNKSAEGWPSTTIVDDVATSAVNLAAPKGSEFGNTEVVYLQVKSSTQQRATDFCRAMYDNLTAQLRKVRQVRADSVIAELSHSRDLAARNLDASSARMREIEVEFGTDLGDLRNLNDTISGDGTNRRTLEDTTREAQVVELEVEKLESLKAVLVLGAEDPQQLLVSGSDMLASQPSLQRLKDGLIDAQLAASQLAGIYTPENPKRMAAAATELEIKRRMQQETVAALRAMEPALKLERDRLARLRERETALKLRLDHLATIRTDYAKIDADVQHRTEMLGEAERSLAEANATRSAALSTNLIAELGPPQATDNPVGPGGTVLTVGSMMAGLIFGLGAVFLIAPGPSDINGGRRWSDYLGAGRRSSDQVAGVPTAERRRRQASSE</sequence>
<gene>
    <name evidence="3" type="ORF">Poly51_52460</name>
</gene>
<evidence type="ECO:0000313" key="4">
    <source>
        <dbReference type="Proteomes" id="UP000318288"/>
    </source>
</evidence>
<feature type="region of interest" description="Disordered" evidence="1">
    <location>
        <begin position="458"/>
        <end position="483"/>
    </location>
</feature>